<dbReference type="EMBL" id="BAABME010003428">
    <property type="protein sequence ID" value="GAA0158758.1"/>
    <property type="molecule type" value="Genomic_DNA"/>
</dbReference>
<evidence type="ECO:0000313" key="1">
    <source>
        <dbReference type="EMBL" id="GAA0158758.1"/>
    </source>
</evidence>
<accession>A0AAV3Q6B6</accession>
<sequence>MDGDKDQEVAPRVTGRVDTISRGIARGGDTSNARRRYARRSVYALAPMMMIDREPINFLESELVGLELPYDDPLVISSIVANFMVSRMLVDTGMVESRRSQGIKIRQGYAINCQYNRGTSLKTPPPPRQKRVREVQTTVMKVQDTSREMTLKKMSGKHVEPHEDLELVPFGEDYNRRLNG</sequence>
<dbReference type="AlphaFoldDB" id="A0AAV3Q6B6"/>
<organism evidence="1 2">
    <name type="scientific">Lithospermum erythrorhizon</name>
    <name type="common">Purple gromwell</name>
    <name type="synonym">Lithospermum officinale var. erythrorhizon</name>
    <dbReference type="NCBI Taxonomy" id="34254"/>
    <lineage>
        <taxon>Eukaryota</taxon>
        <taxon>Viridiplantae</taxon>
        <taxon>Streptophyta</taxon>
        <taxon>Embryophyta</taxon>
        <taxon>Tracheophyta</taxon>
        <taxon>Spermatophyta</taxon>
        <taxon>Magnoliopsida</taxon>
        <taxon>eudicotyledons</taxon>
        <taxon>Gunneridae</taxon>
        <taxon>Pentapetalae</taxon>
        <taxon>asterids</taxon>
        <taxon>lamiids</taxon>
        <taxon>Boraginales</taxon>
        <taxon>Boraginaceae</taxon>
        <taxon>Boraginoideae</taxon>
        <taxon>Lithospermeae</taxon>
        <taxon>Lithospermum</taxon>
    </lineage>
</organism>
<gene>
    <name evidence="1" type="ORF">LIER_15703</name>
</gene>
<keyword evidence="2" id="KW-1185">Reference proteome</keyword>
<comment type="caution">
    <text evidence="1">The sequence shown here is derived from an EMBL/GenBank/DDBJ whole genome shotgun (WGS) entry which is preliminary data.</text>
</comment>
<dbReference type="Proteomes" id="UP001454036">
    <property type="component" value="Unassembled WGS sequence"/>
</dbReference>
<name>A0AAV3Q6B6_LITER</name>
<reference evidence="1 2" key="1">
    <citation type="submission" date="2024-01" db="EMBL/GenBank/DDBJ databases">
        <title>The complete chloroplast genome sequence of Lithospermum erythrorhizon: insights into the phylogenetic relationship among Boraginaceae species and the maternal lineages of purple gromwells.</title>
        <authorList>
            <person name="Okada T."/>
            <person name="Watanabe K."/>
        </authorList>
    </citation>
    <scope>NUCLEOTIDE SEQUENCE [LARGE SCALE GENOMIC DNA]</scope>
</reference>
<evidence type="ECO:0000313" key="2">
    <source>
        <dbReference type="Proteomes" id="UP001454036"/>
    </source>
</evidence>
<proteinExistence type="predicted"/>
<protein>
    <submittedName>
        <fullName evidence="1">Uncharacterized protein</fullName>
    </submittedName>
</protein>